<reference evidence="3" key="1">
    <citation type="submission" date="2015-02" db="EMBL/GenBank/DDBJ databases">
        <authorList>
            <person name="Gon?alves P."/>
        </authorList>
    </citation>
    <scope>NUCLEOTIDE SEQUENCE [LARGE SCALE GENOMIC DNA]</scope>
</reference>
<dbReference type="InterPro" id="IPR000073">
    <property type="entry name" value="AB_hydrolase_1"/>
</dbReference>
<gene>
    <name evidence="2" type="primary">SPOSA6832_03252</name>
</gene>
<dbReference type="InterPro" id="IPR029058">
    <property type="entry name" value="AB_hydrolase_fold"/>
</dbReference>
<dbReference type="Proteomes" id="UP000243876">
    <property type="component" value="Unassembled WGS sequence"/>
</dbReference>
<evidence type="ECO:0000313" key="3">
    <source>
        <dbReference type="Proteomes" id="UP000243876"/>
    </source>
</evidence>
<dbReference type="PANTHER" id="PTHR43798:SF5">
    <property type="entry name" value="MONOACYLGLYCEROL LIPASE ABHD6"/>
    <property type="match status" value="1"/>
</dbReference>
<dbReference type="GO" id="GO:0047372">
    <property type="term" value="F:monoacylglycerol lipase activity"/>
    <property type="evidence" value="ECO:0007669"/>
    <property type="project" value="TreeGrafter"/>
</dbReference>
<proteinExistence type="predicted"/>
<sequence length="244" mass="26160">MHGLGSSTTFYQATLADSQLQSKYKLIRYDFDGHGLSPFSSASSASDGDRLSVDELVEDLKDVLDWAKVAKAAGVVGHSMSGLVGSTFAARYPDRVEKLVLLGAMKALSPQVQTVMLHRSDAVLSSGLSALVPQIVSGALSTHTKETSPLSAAIVRALVLPTKPEAYAAACRALAGASDPDYSKIKAQTLVVAGQEDYMSGKDTTKFFEEKIGGAKVVEMEKTGHWHAVERPLELRKVLEEFFL</sequence>
<protein>
    <submittedName>
        <fullName evidence="2">SPOSA6832_03252-mRNA-1:cds</fullName>
    </submittedName>
</protein>
<name>A0A0D6EN98_SPOSA</name>
<accession>A0A0D6EN98</accession>
<evidence type="ECO:0000313" key="2">
    <source>
        <dbReference type="EMBL" id="CEQ41532.1"/>
    </source>
</evidence>
<dbReference type="AlphaFoldDB" id="A0A0D6EN98"/>
<dbReference type="SUPFAM" id="SSF53474">
    <property type="entry name" value="alpha/beta-Hydrolases"/>
    <property type="match status" value="1"/>
</dbReference>
<dbReference type="EMBL" id="CENE01000015">
    <property type="protein sequence ID" value="CEQ41532.1"/>
    <property type="molecule type" value="Genomic_DNA"/>
</dbReference>
<dbReference type="GO" id="GO:0046464">
    <property type="term" value="P:acylglycerol catabolic process"/>
    <property type="evidence" value="ECO:0007669"/>
    <property type="project" value="TreeGrafter"/>
</dbReference>
<keyword evidence="3" id="KW-1185">Reference proteome</keyword>
<dbReference type="Gene3D" id="3.40.50.1820">
    <property type="entry name" value="alpha/beta hydrolase"/>
    <property type="match status" value="1"/>
</dbReference>
<dbReference type="PANTHER" id="PTHR43798">
    <property type="entry name" value="MONOACYLGLYCEROL LIPASE"/>
    <property type="match status" value="1"/>
</dbReference>
<feature type="domain" description="AB hydrolase-1" evidence="1">
    <location>
        <begin position="2"/>
        <end position="230"/>
    </location>
</feature>
<dbReference type="PRINTS" id="PR00111">
    <property type="entry name" value="ABHYDROLASE"/>
</dbReference>
<evidence type="ECO:0000259" key="1">
    <source>
        <dbReference type="Pfam" id="PF00561"/>
    </source>
</evidence>
<dbReference type="Pfam" id="PF00561">
    <property type="entry name" value="Abhydrolase_1"/>
    <property type="match status" value="1"/>
</dbReference>
<dbReference type="OrthoDB" id="411064at2759"/>
<dbReference type="GO" id="GO:0016020">
    <property type="term" value="C:membrane"/>
    <property type="evidence" value="ECO:0007669"/>
    <property type="project" value="TreeGrafter"/>
</dbReference>
<dbReference type="InterPro" id="IPR050266">
    <property type="entry name" value="AB_hydrolase_sf"/>
</dbReference>
<feature type="non-terminal residue" evidence="2">
    <location>
        <position position="1"/>
    </location>
</feature>
<organism evidence="2 3">
    <name type="scientific">Sporidiobolus salmonicolor</name>
    <name type="common">Yeast-like fungus</name>
    <name type="synonym">Sporobolomyces salmonicolor</name>
    <dbReference type="NCBI Taxonomy" id="5005"/>
    <lineage>
        <taxon>Eukaryota</taxon>
        <taxon>Fungi</taxon>
        <taxon>Dikarya</taxon>
        <taxon>Basidiomycota</taxon>
        <taxon>Pucciniomycotina</taxon>
        <taxon>Microbotryomycetes</taxon>
        <taxon>Sporidiobolales</taxon>
        <taxon>Sporidiobolaceae</taxon>
        <taxon>Sporobolomyces</taxon>
    </lineage>
</organism>